<dbReference type="CDD" id="cd13578">
    <property type="entry name" value="PBP2_Bug27"/>
    <property type="match status" value="1"/>
</dbReference>
<dbReference type="Proteomes" id="UP001500975">
    <property type="component" value="Unassembled WGS sequence"/>
</dbReference>
<dbReference type="InterPro" id="IPR005064">
    <property type="entry name" value="BUG"/>
</dbReference>
<evidence type="ECO:0000256" key="2">
    <source>
        <dbReference type="SAM" id="SignalP"/>
    </source>
</evidence>
<accession>A0ABP8I5E4</accession>
<reference evidence="4" key="1">
    <citation type="journal article" date="2019" name="Int. J. Syst. Evol. Microbiol.">
        <title>The Global Catalogue of Microorganisms (GCM) 10K type strain sequencing project: providing services to taxonomists for standard genome sequencing and annotation.</title>
        <authorList>
            <consortium name="The Broad Institute Genomics Platform"/>
            <consortium name="The Broad Institute Genome Sequencing Center for Infectious Disease"/>
            <person name="Wu L."/>
            <person name="Ma J."/>
        </authorList>
    </citation>
    <scope>NUCLEOTIDE SEQUENCE [LARGE SCALE GENOMIC DNA]</scope>
    <source>
        <strain evidence="4">JCM 17804</strain>
    </source>
</reference>
<dbReference type="Pfam" id="PF03401">
    <property type="entry name" value="TctC"/>
    <property type="match status" value="1"/>
</dbReference>
<organism evidence="3 4">
    <name type="scientific">Variovorax defluvii</name>
    <dbReference type="NCBI Taxonomy" id="913761"/>
    <lineage>
        <taxon>Bacteria</taxon>
        <taxon>Pseudomonadati</taxon>
        <taxon>Pseudomonadota</taxon>
        <taxon>Betaproteobacteria</taxon>
        <taxon>Burkholderiales</taxon>
        <taxon>Comamonadaceae</taxon>
        <taxon>Variovorax</taxon>
    </lineage>
</organism>
<dbReference type="Gene3D" id="3.40.190.10">
    <property type="entry name" value="Periplasmic binding protein-like II"/>
    <property type="match status" value="1"/>
</dbReference>
<comment type="caution">
    <text evidence="3">The sequence shown here is derived from an EMBL/GenBank/DDBJ whole genome shotgun (WGS) entry which is preliminary data.</text>
</comment>
<proteinExistence type="inferred from homology"/>
<dbReference type="InterPro" id="IPR006311">
    <property type="entry name" value="TAT_signal"/>
</dbReference>
<dbReference type="PANTHER" id="PTHR42928:SF5">
    <property type="entry name" value="BLR1237 PROTEIN"/>
    <property type="match status" value="1"/>
</dbReference>
<comment type="similarity">
    <text evidence="1">Belongs to the UPF0065 (bug) family.</text>
</comment>
<keyword evidence="4" id="KW-1185">Reference proteome</keyword>
<evidence type="ECO:0000313" key="4">
    <source>
        <dbReference type="Proteomes" id="UP001500975"/>
    </source>
</evidence>
<dbReference type="PROSITE" id="PS51318">
    <property type="entry name" value="TAT"/>
    <property type="match status" value="1"/>
</dbReference>
<sequence>MIRRRQLLQSLAAVPVAAALPFPASAQNYPDRAIRIIVPLPPGSPPDVLARIVADGLSRSWKQPVVVENRPGATGMIGLQALARSAPDGYTMGIIFLTHTVLPQLMGPLPYDTANDLAPVANLVWLYNVLVVPADSPIQSLGDFVQGARAQPDTVSFGSGGNGSPAHLVGESFARAAKLRMLHVPFKGPAEAVTGLLGHQVSTMFATSSVAAPLVRGGKLRALAVTSPQRLPALPDVPTLAEAGMPGLELREWEGLVAPAGTPTAIVEKWNAELFRLLGAPEARARLADLGMTVAAPNPPEEFGGLIRKELQYWGQFVRSAGIRPG</sequence>
<dbReference type="PIRSF" id="PIRSF017082">
    <property type="entry name" value="YflP"/>
    <property type="match status" value="1"/>
</dbReference>
<feature type="chain" id="PRO_5046261059" evidence="2">
    <location>
        <begin position="27"/>
        <end position="326"/>
    </location>
</feature>
<keyword evidence="2" id="KW-0732">Signal</keyword>
<dbReference type="Gene3D" id="3.40.190.150">
    <property type="entry name" value="Bordetella uptake gene, domain 1"/>
    <property type="match status" value="1"/>
</dbReference>
<protein>
    <submittedName>
        <fullName evidence="3">Tripartite tricarboxylate transporter substrate binding protein</fullName>
    </submittedName>
</protein>
<dbReference type="EMBL" id="BAABGJ010000076">
    <property type="protein sequence ID" value="GAA4351770.1"/>
    <property type="molecule type" value="Genomic_DNA"/>
</dbReference>
<dbReference type="SUPFAM" id="SSF53850">
    <property type="entry name" value="Periplasmic binding protein-like II"/>
    <property type="match status" value="1"/>
</dbReference>
<evidence type="ECO:0000256" key="1">
    <source>
        <dbReference type="ARBA" id="ARBA00006987"/>
    </source>
</evidence>
<dbReference type="RefSeq" id="WP_345540151.1">
    <property type="nucleotide sequence ID" value="NZ_BAABGJ010000076.1"/>
</dbReference>
<dbReference type="PANTHER" id="PTHR42928">
    <property type="entry name" value="TRICARBOXYLATE-BINDING PROTEIN"/>
    <property type="match status" value="1"/>
</dbReference>
<dbReference type="InterPro" id="IPR042100">
    <property type="entry name" value="Bug_dom1"/>
</dbReference>
<name>A0ABP8I5E4_9BURK</name>
<evidence type="ECO:0000313" key="3">
    <source>
        <dbReference type="EMBL" id="GAA4351770.1"/>
    </source>
</evidence>
<feature type="signal peptide" evidence="2">
    <location>
        <begin position="1"/>
        <end position="26"/>
    </location>
</feature>
<gene>
    <name evidence="3" type="ORF">GCM10023165_40260</name>
</gene>